<dbReference type="Proteomes" id="UP000032142">
    <property type="component" value="Unassembled WGS sequence"/>
</dbReference>
<dbReference type="EMBL" id="KN411200">
    <property type="protein sequence ID" value="KHG18691.1"/>
    <property type="molecule type" value="Genomic_DNA"/>
</dbReference>
<gene>
    <name evidence="1" type="ORF">F383_24991</name>
</gene>
<dbReference type="PANTHER" id="PTHR31973">
    <property type="entry name" value="POLYPROTEIN, PUTATIVE-RELATED"/>
    <property type="match status" value="1"/>
</dbReference>
<evidence type="ECO:0000313" key="1">
    <source>
        <dbReference type="EMBL" id="KHG18691.1"/>
    </source>
</evidence>
<accession>A0A0B0P5P8</accession>
<dbReference type="AlphaFoldDB" id="A0A0B0P5P8"/>
<sequence length="97" mass="11296">MRRFMSICWRLEPKMRNNNNLLSDNRLFQRMYVCPQACKDGYKASCRRILGLDGCLLKGYYGGYFLAVVGIDANNGIYSLEYAAVESENQASWFWFL</sequence>
<organism evidence="1 2">
    <name type="scientific">Gossypium arboreum</name>
    <name type="common">Tree cotton</name>
    <name type="synonym">Gossypium nanking</name>
    <dbReference type="NCBI Taxonomy" id="29729"/>
    <lineage>
        <taxon>Eukaryota</taxon>
        <taxon>Viridiplantae</taxon>
        <taxon>Streptophyta</taxon>
        <taxon>Embryophyta</taxon>
        <taxon>Tracheophyta</taxon>
        <taxon>Spermatophyta</taxon>
        <taxon>Magnoliopsida</taxon>
        <taxon>eudicotyledons</taxon>
        <taxon>Gunneridae</taxon>
        <taxon>Pentapetalae</taxon>
        <taxon>rosids</taxon>
        <taxon>malvids</taxon>
        <taxon>Malvales</taxon>
        <taxon>Malvaceae</taxon>
        <taxon>Malvoideae</taxon>
        <taxon>Gossypium</taxon>
    </lineage>
</organism>
<reference evidence="2" key="1">
    <citation type="submission" date="2014-09" db="EMBL/GenBank/DDBJ databases">
        <authorList>
            <person name="Mudge J."/>
            <person name="Ramaraj T."/>
            <person name="Lindquist I.E."/>
            <person name="Bharti A.K."/>
            <person name="Sundararajan A."/>
            <person name="Cameron C.T."/>
            <person name="Woodward J.E."/>
            <person name="May G.D."/>
            <person name="Brubaker C."/>
            <person name="Broadhvest J."/>
            <person name="Wilkins T.A."/>
        </authorList>
    </citation>
    <scope>NUCLEOTIDE SEQUENCE</scope>
    <source>
        <strain evidence="2">cv. AKA8401</strain>
    </source>
</reference>
<proteinExistence type="predicted"/>
<dbReference type="PANTHER" id="PTHR31973:SF187">
    <property type="entry name" value="MUTATOR TRANSPOSASE MUDRA PROTEIN"/>
    <property type="match status" value="1"/>
</dbReference>
<keyword evidence="2" id="KW-1185">Reference proteome</keyword>
<protein>
    <submittedName>
        <fullName evidence="1">Uncharacterized protein</fullName>
    </submittedName>
</protein>
<name>A0A0B0P5P8_GOSAR</name>
<evidence type="ECO:0000313" key="2">
    <source>
        <dbReference type="Proteomes" id="UP000032142"/>
    </source>
</evidence>